<comment type="subcellular location">
    <subcellularLocation>
        <location evidence="1">Membrane</location>
        <topology evidence="1">Multi-pass membrane protein</topology>
    </subcellularLocation>
</comment>
<evidence type="ECO:0000256" key="4">
    <source>
        <dbReference type="ARBA" id="ARBA00022692"/>
    </source>
</evidence>
<accession>A0A7R9C0L2</accession>
<dbReference type="EMBL" id="OA889067">
    <property type="protein sequence ID" value="CAD7284133.1"/>
    <property type="molecule type" value="Genomic_DNA"/>
</dbReference>
<evidence type="ECO:0000256" key="2">
    <source>
        <dbReference type="ARBA" id="ARBA00008335"/>
    </source>
</evidence>
<reference evidence="9" key="1">
    <citation type="submission" date="2020-11" db="EMBL/GenBank/DDBJ databases">
        <authorList>
            <person name="Tran Van P."/>
        </authorList>
    </citation>
    <scope>NUCLEOTIDE SEQUENCE</scope>
</reference>
<dbReference type="OrthoDB" id="433512at2759"/>
<dbReference type="PANTHER" id="PTHR23511:SF34">
    <property type="entry name" value="SYNAPTIC VESICLE GLYCOPROTEIN 2"/>
    <property type="match status" value="1"/>
</dbReference>
<evidence type="ECO:0000256" key="7">
    <source>
        <dbReference type="SAM" id="Phobius"/>
    </source>
</evidence>
<dbReference type="SUPFAM" id="SSF141571">
    <property type="entry name" value="Pentapeptide repeat-like"/>
    <property type="match status" value="1"/>
</dbReference>
<feature type="transmembrane region" description="Helical" evidence="7">
    <location>
        <begin position="134"/>
        <end position="156"/>
    </location>
</feature>
<evidence type="ECO:0000256" key="6">
    <source>
        <dbReference type="ARBA" id="ARBA00023136"/>
    </source>
</evidence>
<dbReference type="InterPro" id="IPR005828">
    <property type="entry name" value="MFS_sugar_transport-like"/>
</dbReference>
<name>A0A7R9C0L2_9CRUS</name>
<dbReference type="PANTHER" id="PTHR23511">
    <property type="entry name" value="SYNAPTIC VESICLE GLYCOPROTEIN 2"/>
    <property type="match status" value="1"/>
</dbReference>
<dbReference type="SUPFAM" id="SSF103473">
    <property type="entry name" value="MFS general substrate transporter"/>
    <property type="match status" value="1"/>
</dbReference>
<evidence type="ECO:0000256" key="5">
    <source>
        <dbReference type="ARBA" id="ARBA00022989"/>
    </source>
</evidence>
<feature type="domain" description="SV2A/B/C luminal" evidence="8">
    <location>
        <begin position="178"/>
        <end position="254"/>
    </location>
</feature>
<keyword evidence="4 7" id="KW-0812">Transmembrane</keyword>
<feature type="transmembrane region" description="Helical" evidence="7">
    <location>
        <begin position="257"/>
        <end position="279"/>
    </location>
</feature>
<keyword evidence="5 7" id="KW-1133">Transmembrane helix</keyword>
<protein>
    <recommendedName>
        <fullName evidence="8">SV2A/B/C luminal domain-containing protein</fullName>
    </recommendedName>
</protein>
<organism evidence="9">
    <name type="scientific">Notodromas monacha</name>
    <dbReference type="NCBI Taxonomy" id="399045"/>
    <lineage>
        <taxon>Eukaryota</taxon>
        <taxon>Metazoa</taxon>
        <taxon>Ecdysozoa</taxon>
        <taxon>Arthropoda</taxon>
        <taxon>Crustacea</taxon>
        <taxon>Oligostraca</taxon>
        <taxon>Ostracoda</taxon>
        <taxon>Podocopa</taxon>
        <taxon>Podocopida</taxon>
        <taxon>Cypridocopina</taxon>
        <taxon>Cypridoidea</taxon>
        <taxon>Cyprididae</taxon>
        <taxon>Notodromas</taxon>
    </lineage>
</organism>
<proteinExistence type="inferred from homology"/>
<dbReference type="Gene3D" id="1.20.1250.20">
    <property type="entry name" value="MFS general substrate transporter like domains"/>
    <property type="match status" value="1"/>
</dbReference>
<keyword evidence="3" id="KW-0813">Transport</keyword>
<sequence>GISVIENEKEHFSRWREFLLLCSIPSFLALFGLLFMPESPRYLLEAGREVEAMLVYQRIYKSNHSNHPEARYTLSELELPTTNNPAHRKQSRSGSKSLPVPVGRNAGIMSDFAHSIENFWSSFMQLFAGPTREITLVLLVVWFTESFGFYGLSLWFPEYLKALKMDEYDSNVKLVVGETYVKQVFNGTLDNVKFVNSTFTDVTFHGIVLNHVEFTGCLLNRCEFSDVVSSRTFFKNSTLIQNHFADTDMYPYRATGYGFLSAVCRIAGILGSLTFGNYIGVSRAIPMLTTAAVLLIGAIASIRIPETKDILL</sequence>
<dbReference type="Pfam" id="PF23894">
    <property type="entry name" value="LD_SV2"/>
    <property type="match status" value="1"/>
</dbReference>
<feature type="transmembrane region" description="Helical" evidence="7">
    <location>
        <begin position="285"/>
        <end position="304"/>
    </location>
</feature>
<evidence type="ECO:0000256" key="3">
    <source>
        <dbReference type="ARBA" id="ARBA00022448"/>
    </source>
</evidence>
<evidence type="ECO:0000256" key="1">
    <source>
        <dbReference type="ARBA" id="ARBA00004141"/>
    </source>
</evidence>
<gene>
    <name evidence="9" type="ORF">NMOB1V02_LOCUS11740</name>
</gene>
<dbReference type="Pfam" id="PF00083">
    <property type="entry name" value="Sugar_tr"/>
    <property type="match status" value="1"/>
</dbReference>
<feature type="non-terminal residue" evidence="9">
    <location>
        <position position="1"/>
    </location>
</feature>
<dbReference type="InterPro" id="IPR036259">
    <property type="entry name" value="MFS_trans_sf"/>
</dbReference>
<dbReference type="InterPro" id="IPR055415">
    <property type="entry name" value="LD_SV2"/>
</dbReference>
<comment type="similarity">
    <text evidence="2">Belongs to the major facilitator superfamily.</text>
</comment>
<dbReference type="GO" id="GO:0022857">
    <property type="term" value="F:transmembrane transporter activity"/>
    <property type="evidence" value="ECO:0007669"/>
    <property type="project" value="InterPro"/>
</dbReference>
<keyword evidence="10" id="KW-1185">Reference proteome</keyword>
<evidence type="ECO:0000313" key="9">
    <source>
        <dbReference type="EMBL" id="CAD7284133.1"/>
    </source>
</evidence>
<dbReference type="GO" id="GO:0016020">
    <property type="term" value="C:membrane"/>
    <property type="evidence" value="ECO:0007669"/>
    <property type="project" value="UniProtKB-SubCell"/>
</dbReference>
<feature type="transmembrane region" description="Helical" evidence="7">
    <location>
        <begin position="18"/>
        <end position="36"/>
    </location>
</feature>
<evidence type="ECO:0000259" key="8">
    <source>
        <dbReference type="Pfam" id="PF23894"/>
    </source>
</evidence>
<dbReference type="EMBL" id="CAJPEX010007030">
    <property type="protein sequence ID" value="CAG0924285.1"/>
    <property type="molecule type" value="Genomic_DNA"/>
</dbReference>
<dbReference type="AlphaFoldDB" id="A0A7R9C0L2"/>
<dbReference type="Gene3D" id="2.160.20.80">
    <property type="entry name" value="E3 ubiquitin-protein ligase SopA"/>
    <property type="match status" value="1"/>
</dbReference>
<evidence type="ECO:0000313" key="10">
    <source>
        <dbReference type="Proteomes" id="UP000678499"/>
    </source>
</evidence>
<dbReference type="Proteomes" id="UP000678499">
    <property type="component" value="Unassembled WGS sequence"/>
</dbReference>
<keyword evidence="6 7" id="KW-0472">Membrane</keyword>